<evidence type="ECO:0000256" key="1">
    <source>
        <dbReference type="ARBA" id="ARBA00004613"/>
    </source>
</evidence>
<dbReference type="GO" id="GO:0005125">
    <property type="term" value="F:cytokine activity"/>
    <property type="evidence" value="ECO:0007669"/>
    <property type="project" value="UniProtKB-KW"/>
</dbReference>
<dbReference type="OrthoDB" id="8858214at2759"/>
<feature type="signal peptide" evidence="8">
    <location>
        <begin position="1"/>
        <end position="20"/>
    </location>
</feature>
<dbReference type="GO" id="GO:0005126">
    <property type="term" value="F:cytokine receptor binding"/>
    <property type="evidence" value="ECO:0007669"/>
    <property type="project" value="InterPro"/>
</dbReference>
<comment type="subcellular location">
    <subcellularLocation>
        <location evidence="1">Secreted</location>
    </subcellularLocation>
</comment>
<keyword evidence="4" id="KW-0964">Secreted</keyword>
<keyword evidence="3 7" id="KW-0202">Cytokine</keyword>
<evidence type="ECO:0000256" key="2">
    <source>
        <dbReference type="ARBA" id="ARBA00006050"/>
    </source>
</evidence>
<dbReference type="PANTHER" id="PTHR14356">
    <property type="entry name" value="INTERLEUKIN-15-RELATED"/>
    <property type="match status" value="1"/>
</dbReference>
<sequence>MLRGGPAVLGVFLLVSTSLAVPCPRSIITRVETLMTENLLQNCSDSTLYTPSSLDFKQRCPGTTLACFAAELKVLTDELRISGCKDFSKSVQRLETLSKRYKGETDCLQCEFLEEKSIDRFLSSLLSTLQQICSESAS</sequence>
<gene>
    <name evidence="9" type="ORF">FQA47_002550</name>
</gene>
<dbReference type="GO" id="GO:0005615">
    <property type="term" value="C:extracellular space"/>
    <property type="evidence" value="ECO:0007669"/>
    <property type="project" value="UniProtKB-KW"/>
</dbReference>
<accession>A0A834F9F0</accession>
<evidence type="ECO:0000256" key="3">
    <source>
        <dbReference type="ARBA" id="ARBA00022514"/>
    </source>
</evidence>
<proteinExistence type="inferred from homology"/>
<dbReference type="PRINTS" id="PR01930">
    <property type="entry name" value="INTRLEUKIN15"/>
</dbReference>
<dbReference type="Proteomes" id="UP000646548">
    <property type="component" value="Unassembled WGS sequence"/>
</dbReference>
<evidence type="ECO:0000313" key="9">
    <source>
        <dbReference type="EMBL" id="KAF6726231.1"/>
    </source>
</evidence>
<dbReference type="AlphaFoldDB" id="A0A834F9F0"/>
<keyword evidence="5 8" id="KW-0732">Signal</keyword>
<evidence type="ECO:0000256" key="6">
    <source>
        <dbReference type="ARBA" id="ARBA00023157"/>
    </source>
</evidence>
<evidence type="ECO:0000256" key="4">
    <source>
        <dbReference type="ARBA" id="ARBA00022525"/>
    </source>
</evidence>
<dbReference type="SUPFAM" id="SSF47266">
    <property type="entry name" value="4-helical cytokines"/>
    <property type="match status" value="1"/>
</dbReference>
<comment type="caution">
    <text evidence="9">The sequence shown here is derived from an EMBL/GenBank/DDBJ whole genome shotgun (WGS) entry which is preliminary data.</text>
</comment>
<protein>
    <recommendedName>
        <fullName evidence="7">Interleukin</fullName>
    </recommendedName>
</protein>
<dbReference type="EMBL" id="WKFB01000339">
    <property type="protein sequence ID" value="KAF6726231.1"/>
    <property type="molecule type" value="Genomic_DNA"/>
</dbReference>
<reference evidence="9" key="1">
    <citation type="journal article" name="BMC Genomics">
        <title>Long-read sequencing and de novo genome assembly of marine medaka (Oryzias melastigma).</title>
        <authorList>
            <person name="Liang P."/>
            <person name="Saqib H.S.A."/>
            <person name="Ni X."/>
            <person name="Shen Y."/>
        </authorList>
    </citation>
    <scope>NUCLEOTIDE SEQUENCE</scope>
    <source>
        <strain evidence="9">Bigg-433</strain>
    </source>
</reference>
<keyword evidence="6" id="KW-1015">Disulfide bond</keyword>
<organism evidence="9 10">
    <name type="scientific">Oryzias melastigma</name>
    <name type="common">Marine medaka</name>
    <dbReference type="NCBI Taxonomy" id="30732"/>
    <lineage>
        <taxon>Eukaryota</taxon>
        <taxon>Metazoa</taxon>
        <taxon>Chordata</taxon>
        <taxon>Craniata</taxon>
        <taxon>Vertebrata</taxon>
        <taxon>Euteleostomi</taxon>
        <taxon>Actinopterygii</taxon>
        <taxon>Neopterygii</taxon>
        <taxon>Teleostei</taxon>
        <taxon>Neoteleostei</taxon>
        <taxon>Acanthomorphata</taxon>
        <taxon>Ovalentaria</taxon>
        <taxon>Atherinomorphae</taxon>
        <taxon>Beloniformes</taxon>
        <taxon>Adrianichthyidae</taxon>
        <taxon>Oryziinae</taxon>
        <taxon>Oryzias</taxon>
    </lineage>
</organism>
<dbReference type="Gene3D" id="1.20.1250.70">
    <property type="entry name" value="Interleukin-15/Interleukin-21"/>
    <property type="match status" value="1"/>
</dbReference>
<dbReference type="InterPro" id="IPR020439">
    <property type="entry name" value="IL-15"/>
</dbReference>
<dbReference type="InterPro" id="IPR009079">
    <property type="entry name" value="4_helix_cytokine-like_core"/>
</dbReference>
<evidence type="ECO:0000256" key="5">
    <source>
        <dbReference type="ARBA" id="ARBA00022729"/>
    </source>
</evidence>
<dbReference type="GO" id="GO:0006955">
    <property type="term" value="P:immune response"/>
    <property type="evidence" value="ECO:0007669"/>
    <property type="project" value="InterPro"/>
</dbReference>
<evidence type="ECO:0000256" key="8">
    <source>
        <dbReference type="SAM" id="SignalP"/>
    </source>
</evidence>
<comment type="similarity">
    <text evidence="2 7">Belongs to the IL-15/IL-21 family.</text>
</comment>
<evidence type="ECO:0000256" key="7">
    <source>
        <dbReference type="RuleBase" id="RU003453"/>
    </source>
</evidence>
<dbReference type="Pfam" id="PF02372">
    <property type="entry name" value="IL15"/>
    <property type="match status" value="1"/>
</dbReference>
<name>A0A834F9F0_ORYME</name>
<evidence type="ECO:0000313" key="10">
    <source>
        <dbReference type="Proteomes" id="UP000646548"/>
    </source>
</evidence>
<dbReference type="InterPro" id="IPR003443">
    <property type="entry name" value="IL-15/IL-21_fam"/>
</dbReference>
<feature type="chain" id="PRO_5032652252" description="Interleukin" evidence="8">
    <location>
        <begin position="21"/>
        <end position="138"/>
    </location>
</feature>